<comment type="caution">
    <text evidence="4">The sequence shown here is derived from an EMBL/GenBank/DDBJ whole genome shotgun (WGS) entry which is preliminary data.</text>
</comment>
<reference evidence="5" key="1">
    <citation type="submission" date="2017-11" db="EMBL/GenBank/DDBJ databases">
        <title>The draft genome sequence of Chromatocurvus sp. F02.</title>
        <authorList>
            <person name="Du Z.-J."/>
            <person name="Chang Y.-Q."/>
        </authorList>
    </citation>
    <scope>NUCLEOTIDE SEQUENCE [LARGE SCALE GENOMIC DNA]</scope>
    <source>
        <strain evidence="5">F02</strain>
    </source>
</reference>
<dbReference type="RefSeq" id="WP_101519780.1">
    <property type="nucleotide sequence ID" value="NZ_PKLZ01000001.1"/>
</dbReference>
<keyword evidence="5" id="KW-1185">Reference proteome</keyword>
<evidence type="ECO:0000313" key="4">
    <source>
        <dbReference type="EMBL" id="PLW84144.1"/>
    </source>
</evidence>
<keyword evidence="1 3" id="KW-0805">Transcription regulation</keyword>
<evidence type="ECO:0000256" key="3">
    <source>
        <dbReference type="RuleBase" id="RU004409"/>
    </source>
</evidence>
<accession>A0A2N5Y6X6</accession>
<dbReference type="EMBL" id="PKLZ01000001">
    <property type="protein sequence ID" value="PLW84144.1"/>
    <property type="molecule type" value="Genomic_DNA"/>
</dbReference>
<dbReference type="Proteomes" id="UP000234845">
    <property type="component" value="Unassembled WGS sequence"/>
</dbReference>
<dbReference type="OrthoDB" id="5567237at2"/>
<comment type="similarity">
    <text evidence="3">Belongs to the Rsd/AlgQ family.</text>
</comment>
<sequence length="159" mass="18193">MRQSKQDPADHFRAVERMLTDWLRERRSLLARYTSLAVATDDSPENSHLARRQRALCELLVDYVSAGHFEVFSALLLEAEIFGDDNTALSTELMPDIADTTEVIMAYEEKYGNGDHYPETLRRDLSALGEILESRFVMEDQLIASLHGKHRRRLQTTPG</sequence>
<evidence type="ECO:0008006" key="6">
    <source>
        <dbReference type="Google" id="ProtNLM"/>
    </source>
</evidence>
<gene>
    <name evidence="4" type="ORF">CWI75_02000</name>
</gene>
<dbReference type="Pfam" id="PF04353">
    <property type="entry name" value="Rsd_AlgQ"/>
    <property type="match status" value="1"/>
</dbReference>
<dbReference type="InterPro" id="IPR038309">
    <property type="entry name" value="Rsd/AlgQ_sf"/>
</dbReference>
<name>A0A2N5Y6X6_9GAMM</name>
<dbReference type="GO" id="GO:0006355">
    <property type="term" value="P:regulation of DNA-templated transcription"/>
    <property type="evidence" value="ECO:0007669"/>
    <property type="project" value="InterPro"/>
</dbReference>
<evidence type="ECO:0000256" key="2">
    <source>
        <dbReference type="ARBA" id="ARBA00023163"/>
    </source>
</evidence>
<protein>
    <recommendedName>
        <fullName evidence="6">Rsd/AlgQ family anti-sigma factor</fullName>
    </recommendedName>
</protein>
<dbReference type="AlphaFoldDB" id="A0A2N5Y6X6"/>
<proteinExistence type="inferred from homology"/>
<evidence type="ECO:0000313" key="5">
    <source>
        <dbReference type="Proteomes" id="UP000234845"/>
    </source>
</evidence>
<evidence type="ECO:0000256" key="1">
    <source>
        <dbReference type="ARBA" id="ARBA00023015"/>
    </source>
</evidence>
<organism evidence="4 5">
    <name type="scientific">Kineobactrum sediminis</name>
    <dbReference type="NCBI Taxonomy" id="1905677"/>
    <lineage>
        <taxon>Bacteria</taxon>
        <taxon>Pseudomonadati</taxon>
        <taxon>Pseudomonadota</taxon>
        <taxon>Gammaproteobacteria</taxon>
        <taxon>Cellvibrionales</taxon>
        <taxon>Halieaceae</taxon>
        <taxon>Kineobactrum</taxon>
    </lineage>
</organism>
<dbReference type="Gene3D" id="1.20.120.1370">
    <property type="entry name" value="Regulator of RNA polymerase sigma(70) subunit, domain 4"/>
    <property type="match status" value="1"/>
</dbReference>
<keyword evidence="2 3" id="KW-0804">Transcription</keyword>
<dbReference type="InterPro" id="IPR007448">
    <property type="entry name" value="Sigma70_reg_Rsd_AlgQ"/>
</dbReference>